<organism evidence="1 2">
    <name type="scientific">Bacillus xiapuensis</name>
    <dbReference type="NCBI Taxonomy" id="2014075"/>
    <lineage>
        <taxon>Bacteria</taxon>
        <taxon>Bacillati</taxon>
        <taxon>Bacillota</taxon>
        <taxon>Bacilli</taxon>
        <taxon>Bacillales</taxon>
        <taxon>Bacillaceae</taxon>
        <taxon>Bacillus</taxon>
    </lineage>
</organism>
<comment type="caution">
    <text evidence="1">The sequence shown here is derived from an EMBL/GenBank/DDBJ whole genome shotgun (WGS) entry which is preliminary data.</text>
</comment>
<evidence type="ECO:0008006" key="3">
    <source>
        <dbReference type="Google" id="ProtNLM"/>
    </source>
</evidence>
<protein>
    <recommendedName>
        <fullName evidence="3">Fur-regulated basic protein B</fullName>
    </recommendedName>
</protein>
<dbReference type="RefSeq" id="WP_327967296.1">
    <property type="nucleotide sequence ID" value="NZ_JARMQG010000084.1"/>
</dbReference>
<evidence type="ECO:0000313" key="2">
    <source>
        <dbReference type="Proteomes" id="UP001330749"/>
    </source>
</evidence>
<dbReference type="EMBL" id="JARMQG010000084">
    <property type="protein sequence ID" value="MED3562376.1"/>
    <property type="molecule type" value="Genomic_DNA"/>
</dbReference>
<proteinExistence type="predicted"/>
<dbReference type="Proteomes" id="UP001330749">
    <property type="component" value="Unassembled WGS sequence"/>
</dbReference>
<reference evidence="1 2" key="1">
    <citation type="submission" date="2023-03" db="EMBL/GenBank/DDBJ databases">
        <title>Bacillus Genome Sequencing.</title>
        <authorList>
            <person name="Dunlap C."/>
        </authorList>
    </citation>
    <scope>NUCLEOTIDE SEQUENCE [LARGE SCALE GENOMIC DNA]</scope>
    <source>
        <strain evidence="1 2">B-14544</strain>
    </source>
</reference>
<sequence>MAEFIHKLFTENKKLKMNNARLNHDLDKQREKENDERFREICF</sequence>
<accession>A0ABU6NA71</accession>
<keyword evidence="2" id="KW-1185">Reference proteome</keyword>
<evidence type="ECO:0000313" key="1">
    <source>
        <dbReference type="EMBL" id="MED3562376.1"/>
    </source>
</evidence>
<gene>
    <name evidence="1" type="ORF">P4447_07900</name>
</gene>
<name>A0ABU6NA71_9BACI</name>